<dbReference type="Proteomes" id="UP000248536">
    <property type="component" value="Chromosome"/>
</dbReference>
<feature type="transmembrane region" description="Helical" evidence="1">
    <location>
        <begin position="191"/>
        <end position="210"/>
    </location>
</feature>
<dbReference type="InterPro" id="IPR007354">
    <property type="entry name" value="CruF-like"/>
</dbReference>
<protein>
    <recommendedName>
        <fullName evidence="4">Carotenoid biosynthesis protein</fullName>
    </recommendedName>
</protein>
<dbReference type="PANTHER" id="PTHR39419">
    <property type="entry name" value="SLL0814 PROTEIN"/>
    <property type="match status" value="1"/>
</dbReference>
<keyword evidence="1" id="KW-0812">Transmembrane</keyword>
<dbReference type="RefSeq" id="WP_112378915.1">
    <property type="nucleotide sequence ID" value="NZ_CP030104.1"/>
</dbReference>
<dbReference type="OrthoDB" id="9811293at2"/>
<dbReference type="KEGG" id="spon:HME9304_02554"/>
<gene>
    <name evidence="2" type="ORF">HME9304_02554</name>
</gene>
<keyword evidence="1" id="KW-1133">Transmembrane helix</keyword>
<dbReference type="EMBL" id="CP030104">
    <property type="protein sequence ID" value="AWX45534.1"/>
    <property type="molecule type" value="Genomic_DNA"/>
</dbReference>
<feature type="transmembrane region" description="Helical" evidence="1">
    <location>
        <begin position="35"/>
        <end position="56"/>
    </location>
</feature>
<proteinExistence type="predicted"/>
<reference evidence="2 3" key="1">
    <citation type="submission" date="2018-06" db="EMBL/GenBank/DDBJ databases">
        <title>Spongiibacterium sp. HME9304 Genome sequencing and assembly.</title>
        <authorList>
            <person name="Kang H."/>
            <person name="Kim H."/>
            <person name="Joh K."/>
        </authorList>
    </citation>
    <scope>NUCLEOTIDE SEQUENCE [LARGE SCALE GENOMIC DNA]</scope>
    <source>
        <strain evidence="2 3">HME9304</strain>
    </source>
</reference>
<feature type="transmembrane region" description="Helical" evidence="1">
    <location>
        <begin position="102"/>
        <end position="121"/>
    </location>
</feature>
<evidence type="ECO:0000256" key="1">
    <source>
        <dbReference type="SAM" id="Phobius"/>
    </source>
</evidence>
<dbReference type="Pfam" id="PF04240">
    <property type="entry name" value="Caroten_synth"/>
    <property type="match status" value="1"/>
</dbReference>
<name>A0A2Z4LVJ1_9FLAO</name>
<sequence length="213" mass="25049">MEFFVKYKIWIAIGVIWLFHISGIIGIALGSQDWFLTKTPLNLVICLLLFVLLYPINTTKKMFVFAFFFFLGMFSEWLGVNYSLLFGNYEYGKNFGPKWDGVPILIGCFWALLAFVTATMTQPLKLPIAIKLVISALLMVFLDFLMEQNAPNFDFWYFEGQVPIKNYITWFVIGFFMHFIIWKLKIKGNIILSYHLYFAQLIFFVFFYLFPIA</sequence>
<feature type="transmembrane region" description="Helical" evidence="1">
    <location>
        <begin position="128"/>
        <end position="146"/>
    </location>
</feature>
<dbReference type="AlphaFoldDB" id="A0A2Z4LVJ1"/>
<feature type="transmembrane region" description="Helical" evidence="1">
    <location>
        <begin position="166"/>
        <end position="184"/>
    </location>
</feature>
<dbReference type="PANTHER" id="PTHR39419:SF1">
    <property type="entry name" value="SLL0814 PROTEIN"/>
    <property type="match status" value="1"/>
</dbReference>
<evidence type="ECO:0000313" key="3">
    <source>
        <dbReference type="Proteomes" id="UP000248536"/>
    </source>
</evidence>
<keyword evidence="3" id="KW-1185">Reference proteome</keyword>
<evidence type="ECO:0000313" key="2">
    <source>
        <dbReference type="EMBL" id="AWX45534.1"/>
    </source>
</evidence>
<organism evidence="2 3">
    <name type="scientific">Flagellimonas maritima</name>
    <dbReference type="NCBI Taxonomy" id="1383885"/>
    <lineage>
        <taxon>Bacteria</taxon>
        <taxon>Pseudomonadati</taxon>
        <taxon>Bacteroidota</taxon>
        <taxon>Flavobacteriia</taxon>
        <taxon>Flavobacteriales</taxon>
        <taxon>Flavobacteriaceae</taxon>
        <taxon>Flagellimonas</taxon>
    </lineage>
</organism>
<feature type="transmembrane region" description="Helical" evidence="1">
    <location>
        <begin position="63"/>
        <end position="82"/>
    </location>
</feature>
<evidence type="ECO:0008006" key="4">
    <source>
        <dbReference type="Google" id="ProtNLM"/>
    </source>
</evidence>
<accession>A0A2Z4LVJ1</accession>
<feature type="transmembrane region" description="Helical" evidence="1">
    <location>
        <begin position="7"/>
        <end position="29"/>
    </location>
</feature>
<keyword evidence="1" id="KW-0472">Membrane</keyword>